<dbReference type="InterPro" id="IPR013783">
    <property type="entry name" value="Ig-like_fold"/>
</dbReference>
<gene>
    <name evidence="6" type="ORF">DNJ96_05185</name>
</gene>
<dbReference type="InterPro" id="IPR021764">
    <property type="entry name" value="Enterochelin_esterase_N"/>
</dbReference>
<dbReference type="GO" id="GO:0005737">
    <property type="term" value="C:cytoplasm"/>
    <property type="evidence" value="ECO:0007669"/>
    <property type="project" value="UniProtKB-SubCell"/>
</dbReference>
<evidence type="ECO:0000256" key="4">
    <source>
        <dbReference type="ARBA" id="ARBA00024201"/>
    </source>
</evidence>
<protein>
    <submittedName>
        <fullName evidence="6">Enterochelin esterase</fullName>
    </submittedName>
</protein>
<feature type="domain" description="Enterochelin esterase N-terminal" evidence="5">
    <location>
        <begin position="58"/>
        <end position="171"/>
    </location>
</feature>
<dbReference type="InterPro" id="IPR050583">
    <property type="entry name" value="Mycobacterial_A85_antigen"/>
</dbReference>
<sequence>MRPGWLGLLLCTLAGSVRAELAPPLQQLREDASPQALERFFTQRQFPLRQRLENGDWRITFVWRAAPGEGDTRLLWPAQGINTRRFEELGVADIRYLSLEVPAGLRASYRFASDLPAFNGQPRERIRQLMHAQARPDPLNPTPPLYERHADAEPLQAVSLLELPGAVPQPWLQPVAPGQAGHSQRLQWRSDKLGNSRPLTLYTPPGYQAGRAYPLLVLFDEHAYTAQVPTAVILDNLIAAGEIPPMLAVMLSNPSRNSRQRELACNPLFADALAHELLPWLAARHRLSERASERILAGSSYGGLAAACAAYRYPGHFGAVLSQSGSFWWGPESEVQWLTNRLRETPRLPLRFYLDAGLLEGADARGILGSTRTLRQVLCEKGYPVAYQAFTGGHDYAAWRGTLADGLRALLGAPPERLQGCGSTLKP</sequence>
<dbReference type="SUPFAM" id="SSF81296">
    <property type="entry name" value="E set domains"/>
    <property type="match status" value="1"/>
</dbReference>
<dbReference type="NCBIfam" id="NF007758">
    <property type="entry name" value="PRK10439.1"/>
    <property type="match status" value="1"/>
</dbReference>
<proteinExistence type="inferred from homology"/>
<evidence type="ECO:0000313" key="6">
    <source>
        <dbReference type="EMBL" id="TBU98634.1"/>
    </source>
</evidence>
<keyword evidence="3" id="KW-0378">Hydrolase</keyword>
<reference evidence="6 7" key="1">
    <citation type="submission" date="2018-06" db="EMBL/GenBank/DDBJ databases">
        <title>Three novel Pseudomonas species isolated from symptomatic oak.</title>
        <authorList>
            <person name="Bueno-Gonzalez V."/>
            <person name="Brady C."/>
        </authorList>
    </citation>
    <scope>NUCLEOTIDE SEQUENCE [LARGE SCALE GENOMIC DNA]</scope>
    <source>
        <strain evidence="6 7">P17C</strain>
    </source>
</reference>
<evidence type="ECO:0000256" key="2">
    <source>
        <dbReference type="ARBA" id="ARBA00022490"/>
    </source>
</evidence>
<dbReference type="SUPFAM" id="SSF53474">
    <property type="entry name" value="alpha/beta-Hydrolases"/>
    <property type="match status" value="1"/>
</dbReference>
<dbReference type="GO" id="GO:0008849">
    <property type="term" value="F:enterochelin esterase activity"/>
    <property type="evidence" value="ECO:0007669"/>
    <property type="project" value="InterPro"/>
</dbReference>
<dbReference type="RefSeq" id="WP_131187546.1">
    <property type="nucleotide sequence ID" value="NZ_QJUP01000004.1"/>
</dbReference>
<comment type="similarity">
    <text evidence="4">Belongs to the Fes family.</text>
</comment>
<comment type="subcellular location">
    <subcellularLocation>
        <location evidence="1">Cytoplasm</location>
    </subcellularLocation>
</comment>
<dbReference type="Gene3D" id="2.60.40.10">
    <property type="entry name" value="Immunoglobulins"/>
    <property type="match status" value="1"/>
</dbReference>
<dbReference type="GO" id="GO:0006826">
    <property type="term" value="P:iron ion transport"/>
    <property type="evidence" value="ECO:0007669"/>
    <property type="project" value="InterPro"/>
</dbReference>
<organism evidence="6 7">
    <name type="scientific">Stutzerimonas kirkiae</name>
    <dbReference type="NCBI Taxonomy" id="2211392"/>
    <lineage>
        <taxon>Bacteria</taxon>
        <taxon>Pseudomonadati</taxon>
        <taxon>Pseudomonadota</taxon>
        <taxon>Gammaproteobacteria</taxon>
        <taxon>Pseudomonadales</taxon>
        <taxon>Pseudomonadaceae</taxon>
        <taxon>Stutzerimonas</taxon>
    </lineage>
</organism>
<dbReference type="InterPro" id="IPR014756">
    <property type="entry name" value="Ig_E-set"/>
</dbReference>
<evidence type="ECO:0000256" key="3">
    <source>
        <dbReference type="ARBA" id="ARBA00022801"/>
    </source>
</evidence>
<dbReference type="PANTHER" id="PTHR48098:SF3">
    <property type="entry name" value="IRON(III) ENTEROBACTIN ESTERASE"/>
    <property type="match status" value="1"/>
</dbReference>
<dbReference type="Pfam" id="PF00756">
    <property type="entry name" value="Esterase"/>
    <property type="match status" value="1"/>
</dbReference>
<dbReference type="Pfam" id="PF11806">
    <property type="entry name" value="Enterochelin_N"/>
    <property type="match status" value="1"/>
</dbReference>
<keyword evidence="2" id="KW-0963">Cytoplasm</keyword>
<evidence type="ECO:0000259" key="5">
    <source>
        <dbReference type="Pfam" id="PF11806"/>
    </source>
</evidence>
<dbReference type="InterPro" id="IPR000801">
    <property type="entry name" value="Esterase-like"/>
</dbReference>
<dbReference type="Proteomes" id="UP000292639">
    <property type="component" value="Unassembled WGS sequence"/>
</dbReference>
<evidence type="ECO:0000313" key="7">
    <source>
        <dbReference type="Proteomes" id="UP000292639"/>
    </source>
</evidence>
<dbReference type="Gene3D" id="3.40.50.1820">
    <property type="entry name" value="alpha/beta hydrolase"/>
    <property type="match status" value="1"/>
</dbReference>
<name>A0A4V2KDC8_9GAMM</name>
<accession>A0A4V2KDC8</accession>
<evidence type="ECO:0000256" key="1">
    <source>
        <dbReference type="ARBA" id="ARBA00004496"/>
    </source>
</evidence>
<dbReference type="EMBL" id="QJUP01000004">
    <property type="protein sequence ID" value="TBU98634.1"/>
    <property type="molecule type" value="Genomic_DNA"/>
</dbReference>
<comment type="caution">
    <text evidence="6">The sequence shown here is derived from an EMBL/GenBank/DDBJ whole genome shotgun (WGS) entry which is preliminary data.</text>
</comment>
<dbReference type="PANTHER" id="PTHR48098">
    <property type="entry name" value="ENTEROCHELIN ESTERASE-RELATED"/>
    <property type="match status" value="1"/>
</dbReference>
<dbReference type="InterPro" id="IPR029058">
    <property type="entry name" value="AB_hydrolase_fold"/>
</dbReference>
<dbReference type="GO" id="GO:0005506">
    <property type="term" value="F:iron ion binding"/>
    <property type="evidence" value="ECO:0007669"/>
    <property type="project" value="InterPro"/>
</dbReference>
<keyword evidence="7" id="KW-1185">Reference proteome</keyword>
<dbReference type="AlphaFoldDB" id="A0A4V2KDC8"/>